<keyword evidence="1" id="KW-0812">Transmembrane</keyword>
<organism evidence="2 3">
    <name type="scientific">Candidatus Protochlamydia amoebophila</name>
    <dbReference type="NCBI Taxonomy" id="362787"/>
    <lineage>
        <taxon>Bacteria</taxon>
        <taxon>Pseudomonadati</taxon>
        <taxon>Chlamydiota</taxon>
        <taxon>Chlamydiia</taxon>
        <taxon>Parachlamydiales</taxon>
        <taxon>Parachlamydiaceae</taxon>
        <taxon>Candidatus Protochlamydia</taxon>
    </lineage>
</organism>
<feature type="transmembrane region" description="Helical" evidence="1">
    <location>
        <begin position="38"/>
        <end position="59"/>
    </location>
</feature>
<protein>
    <submittedName>
        <fullName evidence="2">Uncharacterized protein</fullName>
    </submittedName>
</protein>
<reference evidence="2 3" key="1">
    <citation type="journal article" date="2014" name="Mol. Biol. Evol.">
        <title>Massive expansion of Ubiquitination-related gene families within the Chlamydiae.</title>
        <authorList>
            <person name="Domman D."/>
            <person name="Collingro A."/>
            <person name="Lagkouvardos I."/>
            <person name="Gehre L."/>
            <person name="Weinmaier T."/>
            <person name="Rattei T."/>
            <person name="Subtil A."/>
            <person name="Horn M."/>
        </authorList>
    </citation>
    <scope>NUCLEOTIDE SEQUENCE [LARGE SCALE GENOMIC DNA]</scope>
    <source>
        <strain evidence="2 3">EI2</strain>
    </source>
</reference>
<proteinExistence type="predicted"/>
<gene>
    <name evidence="2" type="ORF">DB44_DS00020</name>
</gene>
<dbReference type="EMBL" id="JSAN01000091">
    <property type="protein sequence ID" value="KIC71423.1"/>
    <property type="molecule type" value="Genomic_DNA"/>
</dbReference>
<comment type="caution">
    <text evidence="2">The sequence shown here is derived from an EMBL/GenBank/DDBJ whole genome shotgun (WGS) entry which is preliminary data.</text>
</comment>
<evidence type="ECO:0000313" key="3">
    <source>
        <dbReference type="Proteomes" id="UP000031465"/>
    </source>
</evidence>
<sequence length="60" mass="7053">MPPLKLVYKLNFHPIIHLIADISLREASQWKLINFNEILSLILLGQSVLLFLVLEFLLFY</sequence>
<evidence type="ECO:0000256" key="1">
    <source>
        <dbReference type="SAM" id="Phobius"/>
    </source>
</evidence>
<dbReference type="Proteomes" id="UP000031465">
    <property type="component" value="Unassembled WGS sequence"/>
</dbReference>
<keyword evidence="1" id="KW-0472">Membrane</keyword>
<evidence type="ECO:0000313" key="2">
    <source>
        <dbReference type="EMBL" id="KIC71423.1"/>
    </source>
</evidence>
<keyword evidence="1" id="KW-1133">Transmembrane helix</keyword>
<dbReference type="AlphaFoldDB" id="A0A0C1H963"/>
<name>A0A0C1H963_9BACT</name>
<accession>A0A0C1H963</accession>